<dbReference type="Pfam" id="PF00583">
    <property type="entry name" value="Acetyltransf_1"/>
    <property type="match status" value="1"/>
</dbReference>
<proteinExistence type="predicted"/>
<protein>
    <submittedName>
        <fullName evidence="2">GNAT family N-acetyltransferase</fullName>
    </submittedName>
</protein>
<dbReference type="SUPFAM" id="SSF55729">
    <property type="entry name" value="Acyl-CoA N-acyltransferases (Nat)"/>
    <property type="match status" value="1"/>
</dbReference>
<dbReference type="AlphaFoldDB" id="A0A8J6J191"/>
<gene>
    <name evidence="2" type="ORF">H8S57_11265</name>
</gene>
<accession>A0A8J6J191</accession>
<dbReference type="Proteomes" id="UP000661435">
    <property type="component" value="Unassembled WGS sequence"/>
</dbReference>
<organism evidence="2 3">
    <name type="scientific">Lawsonibacter hominis</name>
    <dbReference type="NCBI Taxonomy" id="2763053"/>
    <lineage>
        <taxon>Bacteria</taxon>
        <taxon>Bacillati</taxon>
        <taxon>Bacillota</taxon>
        <taxon>Clostridia</taxon>
        <taxon>Eubacteriales</taxon>
        <taxon>Oscillospiraceae</taxon>
        <taxon>Lawsonibacter</taxon>
    </lineage>
</organism>
<reference evidence="2" key="1">
    <citation type="submission" date="2020-08" db="EMBL/GenBank/DDBJ databases">
        <title>Genome public.</title>
        <authorList>
            <person name="Liu C."/>
            <person name="Sun Q."/>
        </authorList>
    </citation>
    <scope>NUCLEOTIDE SEQUENCE</scope>
    <source>
        <strain evidence="2">NSJ-51</strain>
    </source>
</reference>
<name>A0A8J6J191_9FIRM</name>
<dbReference type="CDD" id="cd04301">
    <property type="entry name" value="NAT_SF"/>
    <property type="match status" value="1"/>
</dbReference>
<dbReference type="EMBL" id="JACOPP010000015">
    <property type="protein sequence ID" value="MBC5734302.1"/>
    <property type="molecule type" value="Genomic_DNA"/>
</dbReference>
<keyword evidence="3" id="KW-1185">Reference proteome</keyword>
<dbReference type="InterPro" id="IPR016181">
    <property type="entry name" value="Acyl_CoA_acyltransferase"/>
</dbReference>
<dbReference type="Gene3D" id="3.40.630.30">
    <property type="match status" value="1"/>
</dbReference>
<sequence>MLEPLRRGTAELLYAEEDGVLLCESGGIHMMSAAGPAAAERCFALLSRCAMLVGHELWYKAEAVRRFGLHEEQICYQAAWLAPEPPAAAPFGGELRLLGEEMAQWVYDHYSHPFGGVAYMQGALRRGMLGAFVDGACAGFAGFHEEGSIGMLEVLPAYRRRGVGEALLRGAVRLALERGQYAFGQVFTDNQASLALQRKVGMSVSRERLFWLF</sequence>
<feature type="domain" description="N-acetyltransferase" evidence="1">
    <location>
        <begin position="93"/>
        <end position="213"/>
    </location>
</feature>
<evidence type="ECO:0000313" key="3">
    <source>
        <dbReference type="Proteomes" id="UP000661435"/>
    </source>
</evidence>
<evidence type="ECO:0000313" key="2">
    <source>
        <dbReference type="EMBL" id="MBC5734302.1"/>
    </source>
</evidence>
<dbReference type="InterPro" id="IPR000182">
    <property type="entry name" value="GNAT_dom"/>
</dbReference>
<evidence type="ECO:0000259" key="1">
    <source>
        <dbReference type="PROSITE" id="PS51186"/>
    </source>
</evidence>
<dbReference type="PROSITE" id="PS51186">
    <property type="entry name" value="GNAT"/>
    <property type="match status" value="1"/>
</dbReference>
<dbReference type="GO" id="GO:0016747">
    <property type="term" value="F:acyltransferase activity, transferring groups other than amino-acyl groups"/>
    <property type="evidence" value="ECO:0007669"/>
    <property type="project" value="InterPro"/>
</dbReference>
<comment type="caution">
    <text evidence="2">The sequence shown here is derived from an EMBL/GenBank/DDBJ whole genome shotgun (WGS) entry which is preliminary data.</text>
</comment>